<keyword evidence="1" id="KW-0812">Transmembrane</keyword>
<protein>
    <submittedName>
        <fullName evidence="2">Uncharacterized protein</fullName>
    </submittedName>
</protein>
<name>A0A0W8FZU9_9ZZZZ</name>
<gene>
    <name evidence="2" type="ORF">ASZ90_003733</name>
</gene>
<proteinExistence type="predicted"/>
<keyword evidence="1" id="KW-1133">Transmembrane helix</keyword>
<feature type="transmembrane region" description="Helical" evidence="1">
    <location>
        <begin position="6"/>
        <end position="27"/>
    </location>
</feature>
<dbReference type="AlphaFoldDB" id="A0A0W8FZU9"/>
<keyword evidence="1" id="KW-0472">Membrane</keyword>
<reference evidence="2" key="1">
    <citation type="journal article" date="2015" name="Proc. Natl. Acad. Sci. U.S.A.">
        <title>Networks of energetic and metabolic interactions define dynamics in microbial communities.</title>
        <authorList>
            <person name="Embree M."/>
            <person name="Liu J.K."/>
            <person name="Al-Bassam M.M."/>
            <person name="Zengler K."/>
        </authorList>
    </citation>
    <scope>NUCLEOTIDE SEQUENCE</scope>
</reference>
<comment type="caution">
    <text evidence="2">The sequence shown here is derived from an EMBL/GenBank/DDBJ whole genome shotgun (WGS) entry which is preliminary data.</text>
</comment>
<dbReference type="EMBL" id="LNQE01000465">
    <property type="protein sequence ID" value="KUG26426.1"/>
    <property type="molecule type" value="Genomic_DNA"/>
</dbReference>
<organism evidence="2">
    <name type="scientific">hydrocarbon metagenome</name>
    <dbReference type="NCBI Taxonomy" id="938273"/>
    <lineage>
        <taxon>unclassified sequences</taxon>
        <taxon>metagenomes</taxon>
        <taxon>ecological metagenomes</taxon>
    </lineage>
</organism>
<sequence length="134" mass="14534">MGQTQLLLITLGIIIAGTAVIVGMNLFQANAIEANRNGITNDLLSIANMSQAHFKKTAQLGGGNRNFQGFTIPKNMQSNENGDYTVVYLRQDQALFQGVGKEAVGAGVGCDESQQYVTHRILVYPDSVRVQIVY</sequence>
<evidence type="ECO:0000256" key="1">
    <source>
        <dbReference type="SAM" id="Phobius"/>
    </source>
</evidence>
<accession>A0A0W8FZU9</accession>
<evidence type="ECO:0000313" key="2">
    <source>
        <dbReference type="EMBL" id="KUG26426.1"/>
    </source>
</evidence>